<reference evidence="2 3" key="1">
    <citation type="submission" date="2020-04" db="EMBL/GenBank/DDBJ databases">
        <title>Plant Genome Project.</title>
        <authorList>
            <person name="Zhang R.-G."/>
        </authorList>
    </citation>
    <scope>NUCLEOTIDE SEQUENCE [LARGE SCALE GENOMIC DNA]</scope>
    <source>
        <strain evidence="2">YNK0</strain>
        <tissue evidence="2">Leaf</tissue>
    </source>
</reference>
<dbReference type="OMA" id="WRSACDA"/>
<gene>
    <name evidence="2" type="ORF">HHK36_020728</name>
</gene>
<dbReference type="SUPFAM" id="SSF81383">
    <property type="entry name" value="F-box domain"/>
    <property type="match status" value="1"/>
</dbReference>
<accession>A0A835D898</accession>
<dbReference type="GO" id="GO:0000209">
    <property type="term" value="P:protein polyubiquitination"/>
    <property type="evidence" value="ECO:0007669"/>
    <property type="project" value="TreeGrafter"/>
</dbReference>
<sequence length="248" mass="28946">MKSVNMQQWGWNQNSFPEDISLKIASFLQVSDLCALGGCSWFLRELCASDCIWESLSRERWPYLDFSKESPLSMFKIRKNDQNMGPCSSVKGWRGFYLNRHNEMARKTAAVINFVEQCSPSKSLEVGDYKIAIRDLCSMQLGFKDVQMFLFKSNLNALHNLVGLHYCIYSLGVPVEYVMEALWSCQISERQVYVRWWKLGRWIYGFRMRDESHTYKVSLRDLAAKEKTVFDVLQRGAIYEVLRVHVSV</sequence>
<dbReference type="Proteomes" id="UP000655225">
    <property type="component" value="Unassembled WGS sequence"/>
</dbReference>
<dbReference type="OrthoDB" id="3219396at2759"/>
<evidence type="ECO:0000259" key="1">
    <source>
        <dbReference type="Pfam" id="PF12937"/>
    </source>
</evidence>
<protein>
    <recommendedName>
        <fullName evidence="1">F-box domain-containing protein</fullName>
    </recommendedName>
</protein>
<keyword evidence="3" id="KW-1185">Reference proteome</keyword>
<dbReference type="Pfam" id="PF12937">
    <property type="entry name" value="F-box-like"/>
    <property type="match status" value="1"/>
</dbReference>
<name>A0A835D898_TETSI</name>
<comment type="caution">
    <text evidence="2">The sequence shown here is derived from an EMBL/GenBank/DDBJ whole genome shotgun (WGS) entry which is preliminary data.</text>
</comment>
<evidence type="ECO:0000313" key="3">
    <source>
        <dbReference type="Proteomes" id="UP000655225"/>
    </source>
</evidence>
<dbReference type="InterPro" id="IPR039588">
    <property type="entry name" value="FBXO4"/>
</dbReference>
<dbReference type="EMBL" id="JABCRI010000014">
    <property type="protein sequence ID" value="KAF8394518.1"/>
    <property type="molecule type" value="Genomic_DNA"/>
</dbReference>
<dbReference type="PANTHER" id="PTHR16008">
    <property type="entry name" value="F-BOX ONLY PROTEIN 4"/>
    <property type="match status" value="1"/>
</dbReference>
<dbReference type="PANTHER" id="PTHR16008:SF4">
    <property type="entry name" value="F-BOX ONLY PROTEIN 4"/>
    <property type="match status" value="1"/>
</dbReference>
<evidence type="ECO:0000313" key="2">
    <source>
        <dbReference type="EMBL" id="KAF8394518.1"/>
    </source>
</evidence>
<organism evidence="2 3">
    <name type="scientific">Tetracentron sinense</name>
    <name type="common">Spur-leaf</name>
    <dbReference type="NCBI Taxonomy" id="13715"/>
    <lineage>
        <taxon>Eukaryota</taxon>
        <taxon>Viridiplantae</taxon>
        <taxon>Streptophyta</taxon>
        <taxon>Embryophyta</taxon>
        <taxon>Tracheophyta</taxon>
        <taxon>Spermatophyta</taxon>
        <taxon>Magnoliopsida</taxon>
        <taxon>Trochodendrales</taxon>
        <taxon>Trochodendraceae</taxon>
        <taxon>Tetracentron</taxon>
    </lineage>
</organism>
<dbReference type="GO" id="GO:0031146">
    <property type="term" value="P:SCF-dependent proteasomal ubiquitin-dependent protein catabolic process"/>
    <property type="evidence" value="ECO:0007669"/>
    <property type="project" value="InterPro"/>
</dbReference>
<dbReference type="InterPro" id="IPR001810">
    <property type="entry name" value="F-box_dom"/>
</dbReference>
<dbReference type="InterPro" id="IPR036047">
    <property type="entry name" value="F-box-like_dom_sf"/>
</dbReference>
<dbReference type="AlphaFoldDB" id="A0A835D898"/>
<dbReference type="GO" id="GO:0019005">
    <property type="term" value="C:SCF ubiquitin ligase complex"/>
    <property type="evidence" value="ECO:0007669"/>
    <property type="project" value="TreeGrafter"/>
</dbReference>
<dbReference type="Gene3D" id="1.20.1280.50">
    <property type="match status" value="1"/>
</dbReference>
<feature type="domain" description="F-box" evidence="1">
    <location>
        <begin position="17"/>
        <end position="58"/>
    </location>
</feature>
<proteinExistence type="predicted"/>